<feature type="compositionally biased region" description="Polar residues" evidence="1">
    <location>
        <begin position="157"/>
        <end position="225"/>
    </location>
</feature>
<feature type="region of interest" description="Disordered" evidence="1">
    <location>
        <begin position="139"/>
        <end position="225"/>
    </location>
</feature>
<dbReference type="PANTHER" id="PTHR19303:SF74">
    <property type="entry name" value="POGO TRANSPOSABLE ELEMENT WITH KRAB DOMAIN"/>
    <property type="match status" value="1"/>
</dbReference>
<evidence type="ECO:0000256" key="1">
    <source>
        <dbReference type="SAM" id="MobiDB-lite"/>
    </source>
</evidence>
<dbReference type="EMBL" id="RQTK01000238">
    <property type="protein sequence ID" value="RUS83590.1"/>
    <property type="molecule type" value="Genomic_DNA"/>
</dbReference>
<dbReference type="InterPro" id="IPR004875">
    <property type="entry name" value="DDE_SF_endonuclease_dom"/>
</dbReference>
<protein>
    <recommendedName>
        <fullName evidence="2">DDE-1 domain-containing protein</fullName>
    </recommendedName>
</protein>
<sequence length="249" mass="25934">MTVIIKYSKPSAESPVLLLLDNHVSHLYIPAIDLCKENHITLLSLPPHTSHKMQPLDRVVYGPLKTYISNRCHAWTRENPGKPLSIYDIPSIVGTELPRAMSQFNIIESFRCTGIWPVNRNVFNDSDFAAAEVTDRPMPATATTAASTSAQPVGPAASTSAQPVGPAASTSAQPVGPAASTSAQPVGPAASTSAQPVGPAASTSAQPVGPAASTSAQPVGPAASTSSAWPLFTQLSLCRVTSLLLAQFT</sequence>
<evidence type="ECO:0000313" key="3">
    <source>
        <dbReference type="EMBL" id="RUS83590.1"/>
    </source>
</evidence>
<dbReference type="OrthoDB" id="6146424at2759"/>
<dbReference type="STRING" id="188477.A0A3S1BLH5"/>
<evidence type="ECO:0000313" key="4">
    <source>
        <dbReference type="Proteomes" id="UP000271974"/>
    </source>
</evidence>
<gene>
    <name evidence="3" type="ORF">EGW08_008644</name>
</gene>
<keyword evidence="4" id="KW-1185">Reference proteome</keyword>
<reference evidence="3 4" key="1">
    <citation type="submission" date="2019-01" db="EMBL/GenBank/DDBJ databases">
        <title>A draft genome assembly of the solar-powered sea slug Elysia chlorotica.</title>
        <authorList>
            <person name="Cai H."/>
            <person name="Li Q."/>
            <person name="Fang X."/>
            <person name="Li J."/>
            <person name="Curtis N.E."/>
            <person name="Altenburger A."/>
            <person name="Shibata T."/>
            <person name="Feng M."/>
            <person name="Maeda T."/>
            <person name="Schwartz J.A."/>
            <person name="Shigenobu S."/>
            <person name="Lundholm N."/>
            <person name="Nishiyama T."/>
            <person name="Yang H."/>
            <person name="Hasebe M."/>
            <person name="Li S."/>
            <person name="Pierce S.K."/>
            <person name="Wang J."/>
        </authorList>
    </citation>
    <scope>NUCLEOTIDE SEQUENCE [LARGE SCALE GENOMIC DNA]</scope>
    <source>
        <strain evidence="3">EC2010</strain>
        <tissue evidence="3">Whole organism of an adult</tissue>
    </source>
</reference>
<name>A0A3S1BLH5_ELYCH</name>
<dbReference type="GO" id="GO:0005634">
    <property type="term" value="C:nucleus"/>
    <property type="evidence" value="ECO:0007669"/>
    <property type="project" value="TreeGrafter"/>
</dbReference>
<dbReference type="Proteomes" id="UP000271974">
    <property type="component" value="Unassembled WGS sequence"/>
</dbReference>
<dbReference type="GO" id="GO:0003677">
    <property type="term" value="F:DNA binding"/>
    <property type="evidence" value="ECO:0007669"/>
    <property type="project" value="TreeGrafter"/>
</dbReference>
<proteinExistence type="predicted"/>
<accession>A0A3S1BLH5</accession>
<comment type="caution">
    <text evidence="3">The sequence shown here is derived from an EMBL/GenBank/DDBJ whole genome shotgun (WGS) entry which is preliminary data.</text>
</comment>
<feature type="domain" description="DDE-1" evidence="2">
    <location>
        <begin position="13"/>
        <end position="72"/>
    </location>
</feature>
<evidence type="ECO:0000259" key="2">
    <source>
        <dbReference type="Pfam" id="PF03184"/>
    </source>
</evidence>
<dbReference type="AlphaFoldDB" id="A0A3S1BLH5"/>
<feature type="compositionally biased region" description="Low complexity" evidence="1">
    <location>
        <begin position="140"/>
        <end position="150"/>
    </location>
</feature>
<dbReference type="Pfam" id="PF03184">
    <property type="entry name" value="DDE_1"/>
    <property type="match status" value="1"/>
</dbReference>
<dbReference type="InterPro" id="IPR050863">
    <property type="entry name" value="CenT-Element_Derived"/>
</dbReference>
<organism evidence="3 4">
    <name type="scientific">Elysia chlorotica</name>
    <name type="common">Eastern emerald elysia</name>
    <name type="synonym">Sea slug</name>
    <dbReference type="NCBI Taxonomy" id="188477"/>
    <lineage>
        <taxon>Eukaryota</taxon>
        <taxon>Metazoa</taxon>
        <taxon>Spiralia</taxon>
        <taxon>Lophotrochozoa</taxon>
        <taxon>Mollusca</taxon>
        <taxon>Gastropoda</taxon>
        <taxon>Heterobranchia</taxon>
        <taxon>Euthyneura</taxon>
        <taxon>Panpulmonata</taxon>
        <taxon>Sacoglossa</taxon>
        <taxon>Placobranchoidea</taxon>
        <taxon>Plakobranchidae</taxon>
        <taxon>Elysia</taxon>
    </lineage>
</organism>
<dbReference type="PANTHER" id="PTHR19303">
    <property type="entry name" value="TRANSPOSON"/>
    <property type="match status" value="1"/>
</dbReference>